<feature type="region of interest" description="Disordered" evidence="1">
    <location>
        <begin position="1"/>
        <end position="22"/>
    </location>
</feature>
<name>A0A8D8W0K9_9HEMI</name>
<reference evidence="2" key="1">
    <citation type="submission" date="2021-05" db="EMBL/GenBank/DDBJ databases">
        <authorList>
            <person name="Alioto T."/>
            <person name="Alioto T."/>
            <person name="Gomez Garrido J."/>
        </authorList>
    </citation>
    <scope>NUCLEOTIDE SEQUENCE</scope>
</reference>
<dbReference type="EMBL" id="HBUF01123593">
    <property type="protein sequence ID" value="CAG6642662.1"/>
    <property type="molecule type" value="Transcribed_RNA"/>
</dbReference>
<accession>A0A8D8W0K9</accession>
<organism evidence="2">
    <name type="scientific">Cacopsylla melanoneura</name>
    <dbReference type="NCBI Taxonomy" id="428564"/>
    <lineage>
        <taxon>Eukaryota</taxon>
        <taxon>Metazoa</taxon>
        <taxon>Ecdysozoa</taxon>
        <taxon>Arthropoda</taxon>
        <taxon>Hexapoda</taxon>
        <taxon>Insecta</taxon>
        <taxon>Pterygota</taxon>
        <taxon>Neoptera</taxon>
        <taxon>Paraneoptera</taxon>
        <taxon>Hemiptera</taxon>
        <taxon>Sternorrhyncha</taxon>
        <taxon>Psylloidea</taxon>
        <taxon>Psyllidae</taxon>
        <taxon>Psyllinae</taxon>
        <taxon>Cacopsylla</taxon>
    </lineage>
</organism>
<protein>
    <submittedName>
        <fullName evidence="2">Uncharacterized protein</fullName>
    </submittedName>
</protein>
<evidence type="ECO:0000256" key="1">
    <source>
        <dbReference type="SAM" id="MobiDB-lite"/>
    </source>
</evidence>
<feature type="compositionally biased region" description="Polar residues" evidence="1">
    <location>
        <begin position="7"/>
        <end position="22"/>
    </location>
</feature>
<proteinExistence type="predicted"/>
<sequence>MARQRRQTMVSQCPNQRNNQGSRTSNCNIIQISHLCCSRNRKIQIKVGLKTYLIVTYLMYNVNLQCKASKLALHGSFHCSTICLYLYPFQREYLEIYLPLLMFIYSRVHSLANQFIYDVLT</sequence>
<dbReference type="AlphaFoldDB" id="A0A8D8W0K9"/>
<evidence type="ECO:0000313" key="2">
    <source>
        <dbReference type="EMBL" id="CAG6642662.1"/>
    </source>
</evidence>